<name>A0A8J8BFB3_9ACTN</name>
<dbReference type="Pfam" id="PF00668">
    <property type="entry name" value="Condensation"/>
    <property type="match status" value="1"/>
</dbReference>
<evidence type="ECO:0000313" key="4">
    <source>
        <dbReference type="Proteomes" id="UP000677913"/>
    </source>
</evidence>
<dbReference type="GO" id="GO:0044550">
    <property type="term" value="P:secondary metabolite biosynthetic process"/>
    <property type="evidence" value="ECO:0007669"/>
    <property type="project" value="TreeGrafter"/>
</dbReference>
<comment type="caution">
    <text evidence="3">The sequence shown here is derived from an EMBL/GenBank/DDBJ whole genome shotgun (WGS) entry which is preliminary data.</text>
</comment>
<proteinExistence type="predicted"/>
<evidence type="ECO:0000259" key="2">
    <source>
        <dbReference type="Pfam" id="PF00668"/>
    </source>
</evidence>
<organism evidence="3 4">
    <name type="scientific">Actinocrinis puniceicyclus</name>
    <dbReference type="NCBI Taxonomy" id="977794"/>
    <lineage>
        <taxon>Bacteria</taxon>
        <taxon>Bacillati</taxon>
        <taxon>Actinomycetota</taxon>
        <taxon>Actinomycetes</taxon>
        <taxon>Catenulisporales</taxon>
        <taxon>Actinospicaceae</taxon>
        <taxon>Actinocrinis</taxon>
    </lineage>
</organism>
<dbReference type="GO" id="GO:0008610">
    <property type="term" value="P:lipid biosynthetic process"/>
    <property type="evidence" value="ECO:0007669"/>
    <property type="project" value="UniProtKB-ARBA"/>
</dbReference>
<dbReference type="GO" id="GO:0005737">
    <property type="term" value="C:cytoplasm"/>
    <property type="evidence" value="ECO:0007669"/>
    <property type="project" value="TreeGrafter"/>
</dbReference>
<dbReference type="Gene3D" id="3.30.559.30">
    <property type="entry name" value="Nonribosomal peptide synthetase, condensation domain"/>
    <property type="match status" value="1"/>
</dbReference>
<dbReference type="InterPro" id="IPR023213">
    <property type="entry name" value="CAT-like_dom_sf"/>
</dbReference>
<dbReference type="PANTHER" id="PTHR45527:SF1">
    <property type="entry name" value="FATTY ACID SYNTHASE"/>
    <property type="match status" value="1"/>
</dbReference>
<accession>A0A8J8BFB3</accession>
<dbReference type="RefSeq" id="WP_211471585.1">
    <property type="nucleotide sequence ID" value="NZ_JAGSXH010000154.1"/>
</dbReference>
<feature type="region of interest" description="Disordered" evidence="1">
    <location>
        <begin position="161"/>
        <end position="182"/>
    </location>
</feature>
<dbReference type="Gene3D" id="3.30.559.10">
    <property type="entry name" value="Chloramphenicol acetyltransferase-like domain"/>
    <property type="match status" value="1"/>
</dbReference>
<dbReference type="Proteomes" id="UP000677913">
    <property type="component" value="Unassembled WGS sequence"/>
</dbReference>
<feature type="compositionally biased region" description="Basic and acidic residues" evidence="1">
    <location>
        <begin position="161"/>
        <end position="177"/>
    </location>
</feature>
<sequence>MLSFGQLSVLRDVRRNFVGREWQANLILAWEVPGGTTVDAVRGALVALMARHEILRTTYRDLDAVRPVQVIHRSPWTDLIAVSPADEQPRPRHGQRRYVVNRTTPGPVFDLVDGPPWRAVIKTYDGGPVGVELELHHIVADTTACDVLNADFHMLLRGEDLPSPRRPRELAQEQHSEKWRKRRDSSARYLEKVFRAAGEMTRIPETNVGLKTHIGSLRSPASLRGVESIASRLGITPSTVLMAAFTRALETAIAGSLPPVYVMASNRHLTQYRELVTSMNQWMPVLAEQVPAEPFEQTCARLHGLRMASLRYSCFDPDAAIELRERIDAEVGGGLAPGIFLNHVPAQTESAEAEPEPAVRWRDVDYTAAPGFFAYINAIGGFTMTIRSTWPGCGRGEVEQLLSAMRTALMG</sequence>
<reference evidence="3" key="1">
    <citation type="submission" date="2021-04" db="EMBL/GenBank/DDBJ databases">
        <title>Genome based classification of Actinospica acidithermotolerans sp. nov., an actinobacterium isolated from an Indonesian hot spring.</title>
        <authorList>
            <person name="Kusuma A.B."/>
            <person name="Putra K.E."/>
            <person name="Nafisah S."/>
            <person name="Loh J."/>
            <person name="Nouioui I."/>
            <person name="Goodfellow M."/>
        </authorList>
    </citation>
    <scope>NUCLEOTIDE SEQUENCE</scope>
    <source>
        <strain evidence="3">DSM 45618</strain>
    </source>
</reference>
<protein>
    <recommendedName>
        <fullName evidence="2">Condensation domain-containing protein</fullName>
    </recommendedName>
</protein>
<dbReference type="GO" id="GO:0003824">
    <property type="term" value="F:catalytic activity"/>
    <property type="evidence" value="ECO:0007669"/>
    <property type="project" value="InterPro"/>
</dbReference>
<dbReference type="SUPFAM" id="SSF52777">
    <property type="entry name" value="CoA-dependent acyltransferases"/>
    <property type="match status" value="2"/>
</dbReference>
<evidence type="ECO:0000313" key="3">
    <source>
        <dbReference type="EMBL" id="MBS2966475.1"/>
    </source>
</evidence>
<evidence type="ECO:0000256" key="1">
    <source>
        <dbReference type="SAM" id="MobiDB-lite"/>
    </source>
</evidence>
<gene>
    <name evidence="3" type="ORF">KGA66_25770</name>
</gene>
<dbReference type="EMBL" id="JAGSXH010000154">
    <property type="protein sequence ID" value="MBS2966475.1"/>
    <property type="molecule type" value="Genomic_DNA"/>
</dbReference>
<dbReference type="GO" id="GO:0043041">
    <property type="term" value="P:amino acid activation for nonribosomal peptide biosynthetic process"/>
    <property type="evidence" value="ECO:0007669"/>
    <property type="project" value="TreeGrafter"/>
</dbReference>
<keyword evidence="4" id="KW-1185">Reference proteome</keyword>
<dbReference type="AlphaFoldDB" id="A0A8J8BFB3"/>
<dbReference type="GO" id="GO:0031177">
    <property type="term" value="F:phosphopantetheine binding"/>
    <property type="evidence" value="ECO:0007669"/>
    <property type="project" value="TreeGrafter"/>
</dbReference>
<dbReference type="PANTHER" id="PTHR45527">
    <property type="entry name" value="NONRIBOSOMAL PEPTIDE SYNTHETASE"/>
    <property type="match status" value="1"/>
</dbReference>
<feature type="domain" description="Condensation" evidence="2">
    <location>
        <begin position="29"/>
        <end position="252"/>
    </location>
</feature>
<dbReference type="InterPro" id="IPR001242">
    <property type="entry name" value="Condensation_dom"/>
</dbReference>